<dbReference type="GO" id="GO:0050776">
    <property type="term" value="P:regulation of immune response"/>
    <property type="evidence" value="ECO:0007669"/>
    <property type="project" value="InterPro"/>
</dbReference>
<dbReference type="EMBL" id="CAJRST010033334">
    <property type="protein sequence ID" value="CAG5983413.1"/>
    <property type="molecule type" value="Genomic_DNA"/>
</dbReference>
<keyword evidence="8" id="KW-1015">Disulfide bond</keyword>
<keyword evidence="9" id="KW-0325">Glycoprotein</keyword>
<evidence type="ECO:0000256" key="7">
    <source>
        <dbReference type="ARBA" id="ARBA00023136"/>
    </source>
</evidence>
<comment type="caution">
    <text evidence="15">The sequence shown here is derived from an EMBL/GenBank/DDBJ whole genome shotgun (WGS) entry which is preliminary data.</text>
</comment>
<evidence type="ECO:0000256" key="10">
    <source>
        <dbReference type="ARBA" id="ARBA00023319"/>
    </source>
</evidence>
<evidence type="ECO:0000256" key="11">
    <source>
        <dbReference type="SAM" id="MobiDB-lite"/>
    </source>
</evidence>
<dbReference type="GO" id="GO:0015026">
    <property type="term" value="F:coreceptor activity"/>
    <property type="evidence" value="ECO:0007669"/>
    <property type="project" value="InterPro"/>
</dbReference>
<feature type="region of interest" description="Disordered" evidence="11">
    <location>
        <begin position="129"/>
        <end position="159"/>
    </location>
</feature>
<evidence type="ECO:0000256" key="8">
    <source>
        <dbReference type="ARBA" id="ARBA00023157"/>
    </source>
</evidence>
<dbReference type="Proteomes" id="UP000677803">
    <property type="component" value="Unassembled WGS sequence"/>
</dbReference>
<dbReference type="GO" id="GO:0016020">
    <property type="term" value="C:membrane"/>
    <property type="evidence" value="ECO:0007669"/>
    <property type="project" value="UniProtKB-SubCell"/>
</dbReference>
<dbReference type="OrthoDB" id="9394844at2759"/>
<dbReference type="InterPro" id="IPR007110">
    <property type="entry name" value="Ig-like_dom"/>
</dbReference>
<gene>
    <name evidence="15" type="ORF">MMEN_LOCUS16638</name>
</gene>
<keyword evidence="5 12" id="KW-1133">Transmembrane helix</keyword>
<feature type="chain" id="PRO_5035852212" evidence="13">
    <location>
        <begin position="22"/>
        <end position="209"/>
    </location>
</feature>
<comment type="subcellular location">
    <subcellularLocation>
        <location evidence="1">Membrane</location>
        <topology evidence="1">Single-pass type I membrane protein</topology>
    </subcellularLocation>
</comment>
<keyword evidence="3 13" id="KW-0732">Signal</keyword>
<dbReference type="InterPro" id="IPR042414">
    <property type="entry name" value="CD8B"/>
</dbReference>
<evidence type="ECO:0000256" key="4">
    <source>
        <dbReference type="ARBA" id="ARBA00022859"/>
    </source>
</evidence>
<evidence type="ECO:0000256" key="5">
    <source>
        <dbReference type="ARBA" id="ARBA00022989"/>
    </source>
</evidence>
<keyword evidence="4" id="KW-0391">Immunity</keyword>
<keyword evidence="2 12" id="KW-0812">Transmembrane</keyword>
<evidence type="ECO:0000256" key="1">
    <source>
        <dbReference type="ARBA" id="ARBA00004479"/>
    </source>
</evidence>
<keyword evidence="6" id="KW-1064">Adaptive immunity</keyword>
<evidence type="ECO:0000256" key="13">
    <source>
        <dbReference type="SAM" id="SignalP"/>
    </source>
</evidence>
<sequence length="209" mass="23416">MSPPLLAWTLVTAFVWTLGSSQFIQGDPVHVLYPAISSSESLDCECVNISCDTVFWFHTDPARGKLRFLAKCNRADRVQYGDVNQTRYKFSRRGSSSFVLRIIGITEADAGIYSCILRDSRNDAEKFRPGFLLRPGETPPPPRTTPKPKPKPPCRCSRNPKRSGCSSLLLWPLAGLAAGLAVVILGVLYYFSRLPKKCQHHFVKKRLMT</sequence>
<dbReference type="InterPro" id="IPR036179">
    <property type="entry name" value="Ig-like_dom_sf"/>
</dbReference>
<dbReference type="GO" id="GO:0009986">
    <property type="term" value="C:cell surface"/>
    <property type="evidence" value="ECO:0007669"/>
    <property type="project" value="TreeGrafter"/>
</dbReference>
<evidence type="ECO:0000256" key="2">
    <source>
        <dbReference type="ARBA" id="ARBA00022692"/>
    </source>
</evidence>
<feature type="transmembrane region" description="Helical" evidence="12">
    <location>
        <begin position="168"/>
        <end position="191"/>
    </location>
</feature>
<evidence type="ECO:0000256" key="3">
    <source>
        <dbReference type="ARBA" id="ARBA00022729"/>
    </source>
</evidence>
<dbReference type="GO" id="GO:0042288">
    <property type="term" value="F:MHC class I protein binding"/>
    <property type="evidence" value="ECO:0007669"/>
    <property type="project" value="InterPro"/>
</dbReference>
<feature type="signal peptide" evidence="13">
    <location>
        <begin position="1"/>
        <end position="21"/>
    </location>
</feature>
<organism evidence="15 16">
    <name type="scientific">Menidia menidia</name>
    <name type="common">Atlantic silverside</name>
    <dbReference type="NCBI Taxonomy" id="238744"/>
    <lineage>
        <taxon>Eukaryota</taxon>
        <taxon>Metazoa</taxon>
        <taxon>Chordata</taxon>
        <taxon>Craniata</taxon>
        <taxon>Vertebrata</taxon>
        <taxon>Euteleostomi</taxon>
        <taxon>Actinopterygii</taxon>
        <taxon>Neopterygii</taxon>
        <taxon>Teleostei</taxon>
        <taxon>Neoteleostei</taxon>
        <taxon>Acanthomorphata</taxon>
        <taxon>Ovalentaria</taxon>
        <taxon>Atherinomorphae</taxon>
        <taxon>Atheriniformes</taxon>
        <taxon>Atherinopsidae</taxon>
        <taxon>Menidiinae</taxon>
        <taxon>Menidia</taxon>
    </lineage>
</organism>
<dbReference type="Gene3D" id="2.60.40.10">
    <property type="entry name" value="Immunoglobulins"/>
    <property type="match status" value="1"/>
</dbReference>
<dbReference type="PROSITE" id="PS50835">
    <property type="entry name" value="IG_LIKE"/>
    <property type="match status" value="1"/>
</dbReference>
<evidence type="ECO:0000259" key="14">
    <source>
        <dbReference type="PROSITE" id="PS50835"/>
    </source>
</evidence>
<reference evidence="15" key="1">
    <citation type="submission" date="2021-05" db="EMBL/GenBank/DDBJ databases">
        <authorList>
            <person name="Tigano A."/>
        </authorList>
    </citation>
    <scope>NUCLEOTIDE SEQUENCE</scope>
</reference>
<evidence type="ECO:0000256" key="6">
    <source>
        <dbReference type="ARBA" id="ARBA00023130"/>
    </source>
</evidence>
<keyword evidence="10" id="KW-0393">Immunoglobulin domain</keyword>
<feature type="domain" description="Ig-like" evidence="14">
    <location>
        <begin position="3"/>
        <end position="128"/>
    </location>
</feature>
<dbReference type="AlphaFoldDB" id="A0A8S4BMD5"/>
<dbReference type="PANTHER" id="PTHR11292">
    <property type="entry name" value="T-CELL SURFACE GLYCOPROTEIN CD8 BETA CHAIN"/>
    <property type="match status" value="1"/>
</dbReference>
<dbReference type="SUPFAM" id="SSF48726">
    <property type="entry name" value="Immunoglobulin"/>
    <property type="match status" value="1"/>
</dbReference>
<dbReference type="InterPro" id="IPR013783">
    <property type="entry name" value="Ig-like_fold"/>
</dbReference>
<evidence type="ECO:0000256" key="9">
    <source>
        <dbReference type="ARBA" id="ARBA00023180"/>
    </source>
</evidence>
<keyword evidence="16" id="KW-1185">Reference proteome</keyword>
<evidence type="ECO:0000313" key="16">
    <source>
        <dbReference type="Proteomes" id="UP000677803"/>
    </source>
</evidence>
<name>A0A8S4BMD5_9TELE</name>
<keyword evidence="7 12" id="KW-0472">Membrane</keyword>
<proteinExistence type="predicted"/>
<dbReference type="PANTHER" id="PTHR11292:SF7">
    <property type="entry name" value="T-CELL SURFACE GLYCOPROTEIN CD8 BETA CHAIN-RELATED"/>
    <property type="match status" value="1"/>
</dbReference>
<evidence type="ECO:0000256" key="12">
    <source>
        <dbReference type="SAM" id="Phobius"/>
    </source>
</evidence>
<evidence type="ECO:0000313" key="15">
    <source>
        <dbReference type="EMBL" id="CAG5983413.1"/>
    </source>
</evidence>
<protein>
    <submittedName>
        <fullName evidence="15">(Atlantic silverside) hypothetical protein</fullName>
    </submittedName>
</protein>
<dbReference type="GO" id="GO:0002250">
    <property type="term" value="P:adaptive immune response"/>
    <property type="evidence" value="ECO:0007669"/>
    <property type="project" value="UniProtKB-KW"/>
</dbReference>
<accession>A0A8S4BMD5</accession>